<dbReference type="Proteomes" id="UP001234178">
    <property type="component" value="Unassembled WGS sequence"/>
</dbReference>
<keyword evidence="1" id="KW-0732">Signal</keyword>
<evidence type="ECO:0000313" key="3">
    <source>
        <dbReference type="Proteomes" id="UP001234178"/>
    </source>
</evidence>
<proteinExistence type="predicted"/>
<dbReference type="SUPFAM" id="SSF50494">
    <property type="entry name" value="Trypsin-like serine proteases"/>
    <property type="match status" value="1"/>
</dbReference>
<name>A0ABQ9ZBL1_9CRUS</name>
<evidence type="ECO:0008006" key="4">
    <source>
        <dbReference type="Google" id="ProtNLM"/>
    </source>
</evidence>
<comment type="caution">
    <text evidence="2">The sequence shown here is derived from an EMBL/GenBank/DDBJ whole genome shotgun (WGS) entry which is preliminary data.</text>
</comment>
<protein>
    <recommendedName>
        <fullName evidence="4">Peptidase S1 domain-containing protein</fullName>
    </recommendedName>
</protein>
<evidence type="ECO:0000313" key="2">
    <source>
        <dbReference type="EMBL" id="KAK4010288.1"/>
    </source>
</evidence>
<organism evidence="2 3">
    <name type="scientific">Daphnia magna</name>
    <dbReference type="NCBI Taxonomy" id="35525"/>
    <lineage>
        <taxon>Eukaryota</taxon>
        <taxon>Metazoa</taxon>
        <taxon>Ecdysozoa</taxon>
        <taxon>Arthropoda</taxon>
        <taxon>Crustacea</taxon>
        <taxon>Branchiopoda</taxon>
        <taxon>Diplostraca</taxon>
        <taxon>Cladocera</taxon>
        <taxon>Anomopoda</taxon>
        <taxon>Daphniidae</taxon>
        <taxon>Daphnia</taxon>
    </lineage>
</organism>
<feature type="chain" id="PRO_5046419345" description="Peptidase S1 domain-containing protein" evidence="1">
    <location>
        <begin position="45"/>
        <end position="134"/>
    </location>
</feature>
<accession>A0ABQ9ZBL1</accession>
<reference evidence="2 3" key="1">
    <citation type="journal article" date="2023" name="Nucleic Acids Res.">
        <title>The hologenome of Daphnia magna reveals possible DNA methylation and microbiome-mediated evolution of the host genome.</title>
        <authorList>
            <person name="Chaturvedi A."/>
            <person name="Li X."/>
            <person name="Dhandapani V."/>
            <person name="Marshall H."/>
            <person name="Kissane S."/>
            <person name="Cuenca-Cambronero M."/>
            <person name="Asole G."/>
            <person name="Calvet F."/>
            <person name="Ruiz-Romero M."/>
            <person name="Marangio P."/>
            <person name="Guigo R."/>
            <person name="Rago D."/>
            <person name="Mirbahai L."/>
            <person name="Eastwood N."/>
            <person name="Colbourne J.K."/>
            <person name="Zhou J."/>
            <person name="Mallon E."/>
            <person name="Orsini L."/>
        </authorList>
    </citation>
    <scope>NUCLEOTIDE SEQUENCE [LARGE SCALE GENOMIC DNA]</scope>
    <source>
        <strain evidence="2">LRV0_1</strain>
    </source>
</reference>
<feature type="signal peptide" evidence="1">
    <location>
        <begin position="1"/>
        <end position="44"/>
    </location>
</feature>
<dbReference type="EMBL" id="JAOYFB010000003">
    <property type="protein sequence ID" value="KAK4010288.1"/>
    <property type="molecule type" value="Genomic_DNA"/>
</dbReference>
<keyword evidence="3" id="KW-1185">Reference proteome</keyword>
<evidence type="ECO:0000256" key="1">
    <source>
        <dbReference type="SAM" id="SignalP"/>
    </source>
</evidence>
<dbReference type="InterPro" id="IPR009003">
    <property type="entry name" value="Peptidase_S1_PA"/>
</dbReference>
<sequence length="134" mass="15367">MQPRQMPINQELESELCFDTERGHNSHNCLFVLISLLFISSVLGINADPKTEKCIFVRNDTHTSTAYYLRRSPHVRVPAHRQWGNKRSRPKSMIREFSSGRRCWMGNVQGDVGGPLYVNGVQVGITIWDYAFVV</sequence>
<gene>
    <name evidence="2" type="ORF">OUZ56_019434</name>
</gene>